<evidence type="ECO:0000256" key="2">
    <source>
        <dbReference type="SAM" id="MobiDB-lite"/>
    </source>
</evidence>
<reference evidence="3" key="2">
    <citation type="submission" date="2022-01" db="EMBL/GenBank/DDBJ databases">
        <authorList>
            <person name="Yamashiro T."/>
            <person name="Shiraishi A."/>
            <person name="Satake H."/>
            <person name="Nakayama K."/>
        </authorList>
    </citation>
    <scope>NUCLEOTIDE SEQUENCE</scope>
</reference>
<feature type="region of interest" description="Disordered" evidence="2">
    <location>
        <begin position="129"/>
        <end position="154"/>
    </location>
</feature>
<evidence type="ECO:0000313" key="3">
    <source>
        <dbReference type="EMBL" id="GJT35232.1"/>
    </source>
</evidence>
<reference evidence="3" key="1">
    <citation type="journal article" date="2022" name="Int. J. Mol. Sci.">
        <title>Draft Genome of Tanacetum Coccineum: Genomic Comparison of Closely Related Tanacetum-Family Plants.</title>
        <authorList>
            <person name="Yamashiro T."/>
            <person name="Shiraishi A."/>
            <person name="Nakayama K."/>
            <person name="Satake H."/>
        </authorList>
    </citation>
    <scope>NUCLEOTIDE SEQUENCE</scope>
</reference>
<evidence type="ECO:0000256" key="1">
    <source>
        <dbReference type="SAM" id="Coils"/>
    </source>
</evidence>
<feature type="coiled-coil region" evidence="1">
    <location>
        <begin position="288"/>
        <end position="322"/>
    </location>
</feature>
<feature type="compositionally biased region" description="Polar residues" evidence="2">
    <location>
        <begin position="137"/>
        <end position="152"/>
    </location>
</feature>
<evidence type="ECO:0000313" key="4">
    <source>
        <dbReference type="Proteomes" id="UP001151760"/>
    </source>
</evidence>
<gene>
    <name evidence="3" type="ORF">Tco_0925651</name>
</gene>
<name>A0ABQ5D8G2_9ASTR</name>
<dbReference type="EMBL" id="BQNB010015033">
    <property type="protein sequence ID" value="GJT35232.1"/>
    <property type="molecule type" value="Genomic_DNA"/>
</dbReference>
<accession>A0ABQ5D8G2</accession>
<keyword evidence="1" id="KW-0175">Coiled coil</keyword>
<sequence>MNISTNQSIEFLTWRQQKLLKAKGYCYYEKRSHKLEREKEVKTLGMNLFLRSGTLRRRSLGEEDASKQEGNLTRENRVIRATLKKYSTVLILTTTELIPPPKQQQQLFEDEDLTIAQTLVKMRSEKSKVRGVVMQEPSETATRPTVPPQQHMQAELEEEERQREEDANITEWDDVQAMMDSDYELAARLQEQEQGELTIEERSKMFVELMDKRKKHFARLRAEEQRRKPITKAQKRNQMCTYLKNMAGFTHNQLKNKNFKEIQKAFDKTMNWINSFVPMDSEVVKGNKDKAEGSKKRTREELDEESVKRQKLEDDAEKAELKLCLEIVSYDDKAVNFEPLATKSPIVDWKIQILGEDIYYQIKRADRSYKCTISSVKC</sequence>
<keyword evidence="4" id="KW-1185">Reference proteome</keyword>
<protein>
    <submittedName>
        <fullName evidence="3">Uncharacterized protein</fullName>
    </submittedName>
</protein>
<comment type="caution">
    <text evidence="3">The sequence shown here is derived from an EMBL/GenBank/DDBJ whole genome shotgun (WGS) entry which is preliminary data.</text>
</comment>
<dbReference type="Proteomes" id="UP001151760">
    <property type="component" value="Unassembled WGS sequence"/>
</dbReference>
<proteinExistence type="predicted"/>
<organism evidence="3 4">
    <name type="scientific">Tanacetum coccineum</name>
    <dbReference type="NCBI Taxonomy" id="301880"/>
    <lineage>
        <taxon>Eukaryota</taxon>
        <taxon>Viridiplantae</taxon>
        <taxon>Streptophyta</taxon>
        <taxon>Embryophyta</taxon>
        <taxon>Tracheophyta</taxon>
        <taxon>Spermatophyta</taxon>
        <taxon>Magnoliopsida</taxon>
        <taxon>eudicotyledons</taxon>
        <taxon>Gunneridae</taxon>
        <taxon>Pentapetalae</taxon>
        <taxon>asterids</taxon>
        <taxon>campanulids</taxon>
        <taxon>Asterales</taxon>
        <taxon>Asteraceae</taxon>
        <taxon>Asteroideae</taxon>
        <taxon>Anthemideae</taxon>
        <taxon>Anthemidinae</taxon>
        <taxon>Tanacetum</taxon>
    </lineage>
</organism>